<evidence type="ECO:0000256" key="5">
    <source>
        <dbReference type="ARBA" id="ARBA00023163"/>
    </source>
</evidence>
<evidence type="ECO:0000256" key="2">
    <source>
        <dbReference type="ARBA" id="ARBA00022723"/>
    </source>
</evidence>
<keyword evidence="2" id="KW-0479">Metal-binding</keyword>
<evidence type="ECO:0000313" key="9">
    <source>
        <dbReference type="EMBL" id="KID61743.1"/>
    </source>
</evidence>
<dbReference type="HOGENOM" id="CLU_006926_3_0_1"/>
<evidence type="ECO:0000256" key="7">
    <source>
        <dbReference type="SAM" id="MobiDB-lite"/>
    </source>
</evidence>
<keyword evidence="10" id="KW-1185">Reference proteome</keyword>
<dbReference type="Proteomes" id="UP000031186">
    <property type="component" value="Unassembled WGS sequence"/>
</dbReference>
<accession>A0A0B4EUJ4</accession>
<dbReference type="VEuPathDB" id="FungiDB:MAN_08982"/>
<organism evidence="9 10">
    <name type="scientific">Metarhizium anisopliae (strain ARSEF 549)</name>
    <dbReference type="NCBI Taxonomy" id="3151832"/>
    <lineage>
        <taxon>Eukaryota</taxon>
        <taxon>Fungi</taxon>
        <taxon>Dikarya</taxon>
        <taxon>Ascomycota</taxon>
        <taxon>Pezizomycotina</taxon>
        <taxon>Sordariomycetes</taxon>
        <taxon>Hypocreomycetidae</taxon>
        <taxon>Hypocreales</taxon>
        <taxon>Clavicipitaceae</taxon>
        <taxon>Metarhizium</taxon>
    </lineage>
</organism>
<keyword evidence="5" id="KW-0804">Transcription</keyword>
<evidence type="ECO:0000259" key="8">
    <source>
        <dbReference type="PROSITE" id="PS50048"/>
    </source>
</evidence>
<dbReference type="EMBL" id="AZNF01000014">
    <property type="protein sequence ID" value="KID61743.1"/>
    <property type="molecule type" value="Genomic_DNA"/>
</dbReference>
<dbReference type="GO" id="GO:0043565">
    <property type="term" value="F:sequence-specific DNA binding"/>
    <property type="evidence" value="ECO:0007669"/>
    <property type="project" value="TreeGrafter"/>
</dbReference>
<dbReference type="SMART" id="SM00066">
    <property type="entry name" value="GAL4"/>
    <property type="match status" value="1"/>
</dbReference>
<dbReference type="SMART" id="SM00906">
    <property type="entry name" value="Fungal_trans"/>
    <property type="match status" value="1"/>
</dbReference>
<proteinExistence type="predicted"/>
<dbReference type="PROSITE" id="PS00463">
    <property type="entry name" value="ZN2_CY6_FUNGAL_1"/>
    <property type="match status" value="1"/>
</dbReference>
<evidence type="ECO:0000256" key="3">
    <source>
        <dbReference type="ARBA" id="ARBA00023015"/>
    </source>
</evidence>
<dbReference type="AlphaFoldDB" id="A0A0B4EUJ4"/>
<dbReference type="Pfam" id="PF00172">
    <property type="entry name" value="Zn_clus"/>
    <property type="match status" value="1"/>
</dbReference>
<dbReference type="PROSITE" id="PS50048">
    <property type="entry name" value="ZN2_CY6_FUNGAL_2"/>
    <property type="match status" value="1"/>
</dbReference>
<dbReference type="InterPro" id="IPR001138">
    <property type="entry name" value="Zn2Cys6_DnaBD"/>
</dbReference>
<keyword evidence="6" id="KW-0539">Nucleus</keyword>
<dbReference type="InterPro" id="IPR051711">
    <property type="entry name" value="Stress_Response_Reg"/>
</dbReference>
<dbReference type="OrthoDB" id="3266505at2759"/>
<dbReference type="InterPro" id="IPR036864">
    <property type="entry name" value="Zn2-C6_fun-type_DNA-bd_sf"/>
</dbReference>
<dbReference type="Pfam" id="PF04082">
    <property type="entry name" value="Fungal_trans"/>
    <property type="match status" value="1"/>
</dbReference>
<feature type="region of interest" description="Disordered" evidence="7">
    <location>
        <begin position="65"/>
        <end position="117"/>
    </location>
</feature>
<evidence type="ECO:0000256" key="1">
    <source>
        <dbReference type="ARBA" id="ARBA00004123"/>
    </source>
</evidence>
<feature type="compositionally biased region" description="Polar residues" evidence="7">
    <location>
        <begin position="90"/>
        <end position="101"/>
    </location>
</feature>
<dbReference type="InterPro" id="IPR007219">
    <property type="entry name" value="XnlR_reg_dom"/>
</dbReference>
<evidence type="ECO:0000256" key="6">
    <source>
        <dbReference type="ARBA" id="ARBA00023242"/>
    </source>
</evidence>
<protein>
    <submittedName>
        <fullName evidence="9">C6 transcription factor</fullName>
    </submittedName>
</protein>
<dbReference type="SUPFAM" id="SSF57701">
    <property type="entry name" value="Zn2/Cys6 DNA-binding domain"/>
    <property type="match status" value="1"/>
</dbReference>
<dbReference type="GO" id="GO:0006351">
    <property type="term" value="P:DNA-templated transcription"/>
    <property type="evidence" value="ECO:0007669"/>
    <property type="project" value="InterPro"/>
</dbReference>
<dbReference type="GO" id="GO:0045944">
    <property type="term" value="P:positive regulation of transcription by RNA polymerase II"/>
    <property type="evidence" value="ECO:0007669"/>
    <property type="project" value="TreeGrafter"/>
</dbReference>
<reference evidence="9 10" key="1">
    <citation type="journal article" date="2014" name="Proc. Natl. Acad. Sci. U.S.A.">
        <title>Trajectory and genomic determinants of fungal-pathogen speciation and host adaptation.</title>
        <authorList>
            <person name="Hu X."/>
            <person name="Xiao G."/>
            <person name="Zheng P."/>
            <person name="Shang Y."/>
            <person name="Su Y."/>
            <person name="Zhang X."/>
            <person name="Liu X."/>
            <person name="Zhan S."/>
            <person name="St Leger R.J."/>
            <person name="Wang C."/>
        </authorList>
    </citation>
    <scope>NUCLEOTIDE SEQUENCE [LARGE SCALE GENOMIC DNA]</scope>
    <source>
        <strain evidence="9 10">ARSEF 549</strain>
    </source>
</reference>
<dbReference type="CDD" id="cd00067">
    <property type="entry name" value="GAL4"/>
    <property type="match status" value="1"/>
</dbReference>
<comment type="subcellular location">
    <subcellularLocation>
        <location evidence="1">Nucleus</location>
    </subcellularLocation>
</comment>
<keyword evidence="4" id="KW-0238">DNA-binding</keyword>
<evidence type="ECO:0000313" key="10">
    <source>
        <dbReference type="Proteomes" id="UP000031186"/>
    </source>
</evidence>
<sequence length="775" mass="86927">MLLQADTRRARRTPNACAACRQSKIKCSGRQPCQSCQRRLVPCKFTDAGNQKVVVTGKYLEDLRRRAERQQQSPSTTRDYEPQVPAPSQPRLSSTTESSPPLVSGKTPPATHAASSTSLFPRAKRILNNALGPDSDILTPNYCPTDNYRHLTSPVSTSDGQSSLQAEECPDVAIQPQSEPQSEPEFRLRTDPFVIPSRTIPNFQRNRRQWIWLSPWSTWSFTVRLMLTLGEKLRPGSPSLPQNVLDTEVYEFPWPSFSASEINISGLPSLNHALYLFTTVKFHLGQTYRLFDEVEFESEIKDFYANAVQNVSQYRVWFIKFLLVLAFGTAFHTSHTTAQEPPGARFFSRAMALMPGPGCMWKESMLGIEILAMAGLYLFCIDDRESAHCYLSNAIRIAQMEGLHTQLPQEELGAEKVTHCRDLWWTLYIMDRHFSSSLGLPMSVQDGDITTPVNPPNVGSQSDSARSLQVNLSHLMSIIVTTVYLPARTPLTSFLEQTRSILHTLAHHAQEIERIIRLKFDNSPGAMPRETHYLTMLYHQCVIFATRPPLLAALKERSELLGHPDDENWDGFLAQTATVISAGIKSAAKTLQILSKEYSMLEVFLPYDVEFAFGAALHLTMASAVFPDVVDYQHCRHLSHQILHELVSRGNRIARARTAELKYLETLCAELAVQGRRQGHQTLTLSHLESEPMDIWGADAGNEARLTVGDQNLGAGMPEPDVSLQDLGHNTSSNMDLLNSIGISADNFFSIIQQMPDPETLSESILDWDLWKEAT</sequence>
<feature type="domain" description="Zn(2)-C6 fungal-type" evidence="8">
    <location>
        <begin position="16"/>
        <end position="45"/>
    </location>
</feature>
<dbReference type="PANTHER" id="PTHR47540:SF6">
    <property type="entry name" value="ZN(II)2CYS6 TRANSCRIPTION FACTOR (EUROFUNG)"/>
    <property type="match status" value="1"/>
</dbReference>
<comment type="caution">
    <text evidence="9">The sequence shown here is derived from an EMBL/GenBank/DDBJ whole genome shotgun (WGS) entry which is preliminary data.</text>
</comment>
<gene>
    <name evidence="9" type="ORF">MAN_08982</name>
</gene>
<evidence type="ECO:0000256" key="4">
    <source>
        <dbReference type="ARBA" id="ARBA00023125"/>
    </source>
</evidence>
<keyword evidence="3" id="KW-0805">Transcription regulation</keyword>
<feature type="non-terminal residue" evidence="9">
    <location>
        <position position="1"/>
    </location>
</feature>
<name>A0A0B4EUJ4_METAF</name>
<dbReference type="GO" id="GO:0008270">
    <property type="term" value="F:zinc ion binding"/>
    <property type="evidence" value="ECO:0007669"/>
    <property type="project" value="InterPro"/>
</dbReference>
<dbReference type="Gene3D" id="4.10.240.10">
    <property type="entry name" value="Zn(2)-C6 fungal-type DNA-binding domain"/>
    <property type="match status" value="1"/>
</dbReference>
<dbReference type="GO" id="GO:0005634">
    <property type="term" value="C:nucleus"/>
    <property type="evidence" value="ECO:0007669"/>
    <property type="project" value="UniProtKB-SubCell"/>
</dbReference>
<dbReference type="PANTHER" id="PTHR47540">
    <property type="entry name" value="THIAMINE REPRESSIBLE GENES REGULATORY PROTEIN THI5"/>
    <property type="match status" value="1"/>
</dbReference>
<dbReference type="GO" id="GO:0000981">
    <property type="term" value="F:DNA-binding transcription factor activity, RNA polymerase II-specific"/>
    <property type="evidence" value="ECO:0007669"/>
    <property type="project" value="InterPro"/>
</dbReference>
<dbReference type="CDD" id="cd12148">
    <property type="entry name" value="fungal_TF_MHR"/>
    <property type="match status" value="1"/>
</dbReference>